<evidence type="ECO:0000313" key="3">
    <source>
        <dbReference type="EMBL" id="AWB23395.1"/>
    </source>
</evidence>
<evidence type="ECO:0000313" key="4">
    <source>
        <dbReference type="Proteomes" id="UP000244755"/>
    </source>
</evidence>
<keyword evidence="3" id="KW-0436">Ligase</keyword>
<dbReference type="InterPro" id="IPR013651">
    <property type="entry name" value="ATP-grasp_RimK-type"/>
</dbReference>
<dbReference type="GO" id="GO:0005524">
    <property type="term" value="F:ATP binding"/>
    <property type="evidence" value="ECO:0007669"/>
    <property type="project" value="UniProtKB-UniRule"/>
</dbReference>
<reference evidence="3 4" key="1">
    <citation type="submission" date="2018-04" db="EMBL/GenBank/DDBJ databases">
        <title>Methylobacterium sp. PR1016A genome.</title>
        <authorList>
            <person name="Park W."/>
        </authorList>
    </citation>
    <scope>NUCLEOTIDE SEQUENCE [LARGE SCALE GENOMIC DNA]</scope>
    <source>
        <strain evidence="3 4">PR1016A</strain>
    </source>
</reference>
<evidence type="ECO:0000256" key="1">
    <source>
        <dbReference type="PROSITE-ProRule" id="PRU00409"/>
    </source>
</evidence>
<dbReference type="SUPFAM" id="SSF56059">
    <property type="entry name" value="Glutathione synthetase ATP-binding domain-like"/>
    <property type="match status" value="1"/>
</dbReference>
<dbReference type="RefSeq" id="WP_099955183.1">
    <property type="nucleotide sequence ID" value="NZ_CP028843.1"/>
</dbReference>
<gene>
    <name evidence="3" type="ORF">DA075_22900</name>
</gene>
<keyword evidence="1" id="KW-0547">Nucleotide-binding</keyword>
<dbReference type="OrthoDB" id="583309at2"/>
<dbReference type="KEGG" id="mee:DA075_22900"/>
<dbReference type="PANTHER" id="PTHR21621">
    <property type="entry name" value="RIBOSOMAL PROTEIN S6 MODIFICATION PROTEIN"/>
    <property type="match status" value="1"/>
</dbReference>
<dbReference type="GO" id="GO:0018169">
    <property type="term" value="F:ribosomal S6-glutamic acid ligase activity"/>
    <property type="evidence" value="ECO:0007669"/>
    <property type="project" value="TreeGrafter"/>
</dbReference>
<sequence>MILVFGRRDDAPIALVLEALQALGADYAFIDDRHLDREDIVTTLGPGGLDGLVVVAGRAIPLGSVAGVYARILGLPPAVERYAGQRARAFQAIFLEWLDLTPALVVNRPRAMASNASKPFQAQLIARAGFATPDTLVTNDPAALEAFRRRHGRVVFKSTSGVRSIVEELTERHAARLGFLRDLPTQFQAWVPGIDVRVHVVGREVFATEIESEATDYRYAVRSGAAAVLRPVEAEPALRERCLALAESLSLPLCGIDLRHRPEGGWVCFEANPMPAFSYYEAETGAPISETLARMLVRASAPGG</sequence>
<dbReference type="GO" id="GO:0005737">
    <property type="term" value="C:cytoplasm"/>
    <property type="evidence" value="ECO:0007669"/>
    <property type="project" value="TreeGrafter"/>
</dbReference>
<dbReference type="AlphaFoldDB" id="A0A2R4WPG5"/>
<accession>A0A2R4WPG5</accession>
<dbReference type="Gene3D" id="3.30.470.20">
    <property type="entry name" value="ATP-grasp fold, B domain"/>
    <property type="match status" value="1"/>
</dbReference>
<keyword evidence="1" id="KW-0067">ATP-binding</keyword>
<dbReference type="GO" id="GO:0009432">
    <property type="term" value="P:SOS response"/>
    <property type="evidence" value="ECO:0007669"/>
    <property type="project" value="TreeGrafter"/>
</dbReference>
<dbReference type="EMBL" id="CP028843">
    <property type="protein sequence ID" value="AWB23395.1"/>
    <property type="molecule type" value="Genomic_DNA"/>
</dbReference>
<name>A0A2R4WPG5_9HYPH</name>
<proteinExistence type="predicted"/>
<dbReference type="InterPro" id="IPR011761">
    <property type="entry name" value="ATP-grasp"/>
</dbReference>
<organism evidence="3 4">
    <name type="scientific">Methylobacterium currus</name>
    <dbReference type="NCBI Taxonomy" id="2051553"/>
    <lineage>
        <taxon>Bacteria</taxon>
        <taxon>Pseudomonadati</taxon>
        <taxon>Pseudomonadota</taxon>
        <taxon>Alphaproteobacteria</taxon>
        <taxon>Hyphomicrobiales</taxon>
        <taxon>Methylobacteriaceae</taxon>
        <taxon>Methylobacterium</taxon>
    </lineage>
</organism>
<feature type="domain" description="ATP-grasp" evidence="2">
    <location>
        <begin position="122"/>
        <end position="297"/>
    </location>
</feature>
<evidence type="ECO:0000259" key="2">
    <source>
        <dbReference type="PROSITE" id="PS50975"/>
    </source>
</evidence>
<keyword evidence="4" id="KW-1185">Reference proteome</keyword>
<dbReference type="PANTHER" id="PTHR21621:SF0">
    <property type="entry name" value="BETA-CITRYLGLUTAMATE SYNTHASE B-RELATED"/>
    <property type="match status" value="1"/>
</dbReference>
<protein>
    <submittedName>
        <fullName evidence="3">Alpha-L-glutamate ligase</fullName>
    </submittedName>
</protein>
<dbReference type="PROSITE" id="PS50975">
    <property type="entry name" value="ATP_GRASP"/>
    <property type="match status" value="1"/>
</dbReference>
<dbReference type="GO" id="GO:0046872">
    <property type="term" value="F:metal ion binding"/>
    <property type="evidence" value="ECO:0007669"/>
    <property type="project" value="InterPro"/>
</dbReference>
<dbReference type="Proteomes" id="UP000244755">
    <property type="component" value="Chromosome 1"/>
</dbReference>
<dbReference type="Pfam" id="PF08443">
    <property type="entry name" value="RimK"/>
    <property type="match status" value="1"/>
</dbReference>